<dbReference type="EMBL" id="CAJNJQ010000110">
    <property type="protein sequence ID" value="CAE7056810.1"/>
    <property type="molecule type" value="Genomic_DNA"/>
</dbReference>
<proteinExistence type="predicted"/>
<dbReference type="PANTHER" id="PTHR37488:SF2">
    <property type="entry name" value="DUF1275 DOMAIN-CONTAINING PROTEIN"/>
    <property type="match status" value="1"/>
</dbReference>
<feature type="transmembrane region" description="Helical" evidence="2">
    <location>
        <begin position="352"/>
        <end position="371"/>
    </location>
</feature>
<evidence type="ECO:0000313" key="3">
    <source>
        <dbReference type="EMBL" id="CAE7056810.1"/>
    </source>
</evidence>
<feature type="transmembrane region" description="Helical" evidence="2">
    <location>
        <begin position="199"/>
        <end position="215"/>
    </location>
</feature>
<feature type="compositionally biased region" description="Polar residues" evidence="1">
    <location>
        <begin position="1"/>
        <end position="11"/>
    </location>
</feature>
<feature type="transmembrane region" description="Helical" evidence="2">
    <location>
        <begin position="295"/>
        <end position="316"/>
    </location>
</feature>
<dbReference type="Proteomes" id="UP000663827">
    <property type="component" value="Unassembled WGS sequence"/>
</dbReference>
<dbReference type="InterPro" id="IPR010699">
    <property type="entry name" value="DUF1275"/>
</dbReference>
<feature type="compositionally biased region" description="Pro residues" evidence="1">
    <location>
        <begin position="22"/>
        <end position="31"/>
    </location>
</feature>
<evidence type="ECO:0000256" key="1">
    <source>
        <dbReference type="SAM" id="MobiDB-lite"/>
    </source>
</evidence>
<organism evidence="3 4">
    <name type="scientific">Rhizoctonia solani</name>
    <dbReference type="NCBI Taxonomy" id="456999"/>
    <lineage>
        <taxon>Eukaryota</taxon>
        <taxon>Fungi</taxon>
        <taxon>Dikarya</taxon>
        <taxon>Basidiomycota</taxon>
        <taxon>Agaricomycotina</taxon>
        <taxon>Agaricomycetes</taxon>
        <taxon>Cantharellales</taxon>
        <taxon>Ceratobasidiaceae</taxon>
        <taxon>Rhizoctonia</taxon>
    </lineage>
</organism>
<keyword evidence="2" id="KW-1133">Transmembrane helix</keyword>
<feature type="transmembrane region" description="Helical" evidence="2">
    <location>
        <begin position="227"/>
        <end position="250"/>
    </location>
</feature>
<dbReference type="AlphaFoldDB" id="A0A8H3DS09"/>
<dbReference type="PANTHER" id="PTHR37488">
    <property type="entry name" value="DUF1275 DOMAIN-CONTAINING PROTEIN"/>
    <property type="match status" value="1"/>
</dbReference>
<feature type="region of interest" description="Disordered" evidence="1">
    <location>
        <begin position="1"/>
        <end position="50"/>
    </location>
</feature>
<name>A0A8H3DS09_9AGAM</name>
<feature type="compositionally biased region" description="Polar residues" evidence="1">
    <location>
        <begin position="40"/>
        <end position="50"/>
    </location>
</feature>
<keyword evidence="2" id="KW-0812">Transmembrane</keyword>
<evidence type="ECO:0000256" key="2">
    <source>
        <dbReference type="SAM" id="Phobius"/>
    </source>
</evidence>
<feature type="transmembrane region" description="Helical" evidence="2">
    <location>
        <begin position="328"/>
        <end position="345"/>
    </location>
</feature>
<sequence length="377" mass="40322">MHHISSPSTPTGFPEASDAIDPFPPSEPSSPPRAYDPYSASRSDPYQHSGQTTAVNSVIHLEGVISKPMSPSAEIKGDQSPSKLEAAGVLPVTRGSLSMRIKDHFMAEIDPHFSSIPLAAYCFMTGYTDAITYIAAYVSSAFQTGNTIMAGMAIAKQFTRYPHALVNLPTAIPEDASWSPDAAAQWSRHRDHSLSPNDTQALVSLVCFLIGALSGRIGDRIGTKRRVWLFSGTIIGALLTLAAAICSWANHQSSFAAVRGSSFVNWSTPLGYLTIGFASCAMGIQAFTGMRIGNAFNSTIVFTLLWIQLICDPKLFKFGQVPSRDHRAIAILSLTMGALAGRALVDVVGSHWSLGIGAAIRLSIGFIWLAVPQPKGN</sequence>
<comment type="caution">
    <text evidence="3">The sequence shown here is derived from an EMBL/GenBank/DDBJ whole genome shotgun (WGS) entry which is preliminary data.</text>
</comment>
<dbReference type="Pfam" id="PF06912">
    <property type="entry name" value="DUF1275"/>
    <property type="match status" value="2"/>
</dbReference>
<reference evidence="3" key="1">
    <citation type="submission" date="2021-01" db="EMBL/GenBank/DDBJ databases">
        <authorList>
            <person name="Kaushik A."/>
        </authorList>
    </citation>
    <scope>NUCLEOTIDE SEQUENCE</scope>
    <source>
        <strain evidence="3">AG5</strain>
    </source>
</reference>
<feature type="transmembrane region" description="Helical" evidence="2">
    <location>
        <begin position="270"/>
        <end position="288"/>
    </location>
</feature>
<evidence type="ECO:0000313" key="4">
    <source>
        <dbReference type="Proteomes" id="UP000663827"/>
    </source>
</evidence>
<keyword evidence="2" id="KW-0472">Membrane</keyword>
<accession>A0A8H3DS09</accession>
<evidence type="ECO:0008006" key="5">
    <source>
        <dbReference type="Google" id="ProtNLM"/>
    </source>
</evidence>
<protein>
    <recommendedName>
        <fullName evidence="5">DUF1275 domain protein</fullName>
    </recommendedName>
</protein>
<gene>
    <name evidence="3" type="ORF">RDB_LOCUS5125</name>
</gene>